<evidence type="ECO:0000313" key="1">
    <source>
        <dbReference type="EMBL" id="VEP15755.1"/>
    </source>
</evidence>
<evidence type="ECO:0000313" key="2">
    <source>
        <dbReference type="Proteomes" id="UP000320055"/>
    </source>
</evidence>
<keyword evidence="2" id="KW-1185">Reference proteome</keyword>
<dbReference type="Proteomes" id="UP000320055">
    <property type="component" value="Unassembled WGS sequence"/>
</dbReference>
<protein>
    <submittedName>
        <fullName evidence="1">Uncharacterized protein</fullName>
    </submittedName>
</protein>
<proteinExistence type="predicted"/>
<gene>
    <name evidence="1" type="ORF">H1P_3670003</name>
</gene>
<name>A0A563VWI6_9CYAN</name>
<reference evidence="1 2" key="1">
    <citation type="submission" date="2019-01" db="EMBL/GenBank/DDBJ databases">
        <authorList>
            <person name="Brito A."/>
        </authorList>
    </citation>
    <scope>NUCLEOTIDE SEQUENCE [LARGE SCALE GENOMIC DNA]</scope>
    <source>
        <strain evidence="1">1</strain>
    </source>
</reference>
<organism evidence="1 2">
    <name type="scientific">Hyella patelloides LEGE 07179</name>
    <dbReference type="NCBI Taxonomy" id="945734"/>
    <lineage>
        <taxon>Bacteria</taxon>
        <taxon>Bacillati</taxon>
        <taxon>Cyanobacteriota</taxon>
        <taxon>Cyanophyceae</taxon>
        <taxon>Pleurocapsales</taxon>
        <taxon>Hyellaceae</taxon>
        <taxon>Hyella</taxon>
    </lineage>
</organism>
<dbReference type="EMBL" id="CAACVJ010000298">
    <property type="protein sequence ID" value="VEP15755.1"/>
    <property type="molecule type" value="Genomic_DNA"/>
</dbReference>
<sequence length="41" mass="4396">MQTPATKSVVATNTKIGRLDAMRIKKLDPSTTIIQGDGIKP</sequence>
<dbReference type="AlphaFoldDB" id="A0A563VWI6"/>
<accession>A0A563VWI6</accession>